<keyword evidence="4" id="KW-1185">Reference proteome</keyword>
<feature type="transmembrane region" description="Helical" evidence="1">
    <location>
        <begin position="121"/>
        <end position="142"/>
    </location>
</feature>
<keyword evidence="1" id="KW-1133">Transmembrane helix</keyword>
<dbReference type="EMBL" id="LSGP01000013">
    <property type="protein sequence ID" value="KYZ77509.1"/>
    <property type="molecule type" value="Genomic_DNA"/>
</dbReference>
<keyword evidence="1" id="KW-0472">Membrane</keyword>
<sequence length="336" mass="39524">MQFKWIKFGDIFQTGVLKYNQSLYEQSKEQFEKALIINKNDFLVNFWLLRVHTKLGTIIEADIYASKCVALRPDLKELINYWQMSTKDHYLLKENWIQLEDEVDKKIMEYERNRQYSGKDIVKVILIMLAVLFLGIFFFFLICRALNIPILSIFAQSPSSGLIYRNILLIPFIFFYYHKPILITNFWIKIKDVAKLFSNKKFLNWLTLLLTIKILVGILTLSHNSIIRDKVVFLLPEVIIVAVFLAPICEEVIFRGLLFKCVKQFSKSFAYLISALLFYAYHGIEANYFHFILGLVFAYAYEEFGTLTAPIVLHSLQNVVLPFFVILYHKILPVFF</sequence>
<dbReference type="OrthoDB" id="9782250at2"/>
<name>A0A154BU98_ANASB</name>
<dbReference type="AlphaFoldDB" id="A0A154BU98"/>
<evidence type="ECO:0000256" key="1">
    <source>
        <dbReference type="SAM" id="Phobius"/>
    </source>
</evidence>
<feature type="transmembrane region" description="Helical" evidence="1">
    <location>
        <begin position="162"/>
        <end position="182"/>
    </location>
</feature>
<dbReference type="GO" id="GO:0080120">
    <property type="term" value="P:CAAX-box protein maturation"/>
    <property type="evidence" value="ECO:0007669"/>
    <property type="project" value="UniProtKB-ARBA"/>
</dbReference>
<evidence type="ECO:0000259" key="2">
    <source>
        <dbReference type="Pfam" id="PF02517"/>
    </source>
</evidence>
<feature type="transmembrane region" description="Helical" evidence="1">
    <location>
        <begin position="269"/>
        <end position="301"/>
    </location>
</feature>
<dbReference type="GO" id="GO:0004175">
    <property type="term" value="F:endopeptidase activity"/>
    <property type="evidence" value="ECO:0007669"/>
    <property type="project" value="UniProtKB-ARBA"/>
</dbReference>
<comment type="caution">
    <text evidence="3">The sequence shown here is derived from an EMBL/GenBank/DDBJ whole genome shotgun (WGS) entry which is preliminary data.</text>
</comment>
<evidence type="ECO:0000313" key="4">
    <source>
        <dbReference type="Proteomes" id="UP000076268"/>
    </source>
</evidence>
<feature type="transmembrane region" description="Helical" evidence="1">
    <location>
        <begin position="233"/>
        <end position="257"/>
    </location>
</feature>
<dbReference type="SUPFAM" id="SSF48452">
    <property type="entry name" value="TPR-like"/>
    <property type="match status" value="1"/>
</dbReference>
<dbReference type="Gene3D" id="1.25.40.10">
    <property type="entry name" value="Tetratricopeptide repeat domain"/>
    <property type="match status" value="1"/>
</dbReference>
<gene>
    <name evidence="3" type="ORF">AXX12_05220</name>
</gene>
<keyword evidence="1" id="KW-0812">Transmembrane</keyword>
<proteinExistence type="predicted"/>
<dbReference type="Pfam" id="PF02517">
    <property type="entry name" value="Rce1-like"/>
    <property type="match status" value="1"/>
</dbReference>
<dbReference type="STRING" id="1794912.AXX12_05220"/>
<dbReference type="InterPro" id="IPR003675">
    <property type="entry name" value="Rce1/LyrA-like_dom"/>
</dbReference>
<feature type="transmembrane region" description="Helical" evidence="1">
    <location>
        <begin position="307"/>
        <end position="328"/>
    </location>
</feature>
<dbReference type="Proteomes" id="UP000076268">
    <property type="component" value="Unassembled WGS sequence"/>
</dbReference>
<feature type="domain" description="CAAX prenyl protease 2/Lysostaphin resistance protein A-like" evidence="2">
    <location>
        <begin position="238"/>
        <end position="320"/>
    </location>
</feature>
<dbReference type="RefSeq" id="WP_066239983.1">
    <property type="nucleotide sequence ID" value="NZ_LSGP01000013.1"/>
</dbReference>
<feature type="transmembrane region" description="Helical" evidence="1">
    <location>
        <begin position="202"/>
        <end position="221"/>
    </location>
</feature>
<protein>
    <recommendedName>
        <fullName evidence="2">CAAX prenyl protease 2/Lysostaphin resistance protein A-like domain-containing protein</fullName>
    </recommendedName>
</protein>
<evidence type="ECO:0000313" key="3">
    <source>
        <dbReference type="EMBL" id="KYZ77509.1"/>
    </source>
</evidence>
<reference evidence="3 4" key="1">
    <citation type="submission" date="2016-02" db="EMBL/GenBank/DDBJ databases">
        <title>Anaerosporomusa subterraneum gen. nov., sp. nov., a spore-forming obligate anaerobe isolated from saprolite.</title>
        <authorList>
            <person name="Choi J.K."/>
            <person name="Shah M."/>
            <person name="Yee N."/>
        </authorList>
    </citation>
    <scope>NUCLEOTIDE SEQUENCE [LARGE SCALE GENOMIC DNA]</scope>
    <source>
        <strain evidence="3 4">RU4</strain>
    </source>
</reference>
<accession>A0A154BU98</accession>
<organism evidence="3 4">
    <name type="scientific">Anaerosporomusa subterranea</name>
    <dbReference type="NCBI Taxonomy" id="1794912"/>
    <lineage>
        <taxon>Bacteria</taxon>
        <taxon>Bacillati</taxon>
        <taxon>Bacillota</taxon>
        <taxon>Negativicutes</taxon>
        <taxon>Acetonemataceae</taxon>
        <taxon>Anaerosporomusa</taxon>
    </lineage>
</organism>
<dbReference type="InterPro" id="IPR011990">
    <property type="entry name" value="TPR-like_helical_dom_sf"/>
</dbReference>